<name>A0AAP2G8D8_9RHOB</name>
<keyword evidence="5" id="KW-0732">Signal</keyword>
<evidence type="ECO:0000256" key="1">
    <source>
        <dbReference type="ARBA" id="ARBA00007749"/>
    </source>
</evidence>
<dbReference type="RefSeq" id="WP_327794439.1">
    <property type="nucleotide sequence ID" value="NZ_JADQAZ010000002.1"/>
</dbReference>
<organism evidence="7 8">
    <name type="scientific">Harenicola maris</name>
    <dbReference type="NCBI Taxonomy" id="2841044"/>
    <lineage>
        <taxon>Bacteria</taxon>
        <taxon>Pseudomonadati</taxon>
        <taxon>Pseudomonadota</taxon>
        <taxon>Alphaproteobacteria</taxon>
        <taxon>Rhodobacterales</taxon>
        <taxon>Paracoccaceae</taxon>
        <taxon>Harenicola</taxon>
    </lineage>
</organism>
<evidence type="ECO:0000256" key="5">
    <source>
        <dbReference type="SAM" id="SignalP"/>
    </source>
</evidence>
<dbReference type="InterPro" id="IPR001279">
    <property type="entry name" value="Metallo-B-lactamas"/>
</dbReference>
<dbReference type="SUPFAM" id="SSF56281">
    <property type="entry name" value="Metallo-hydrolase/oxidoreductase"/>
    <property type="match status" value="1"/>
</dbReference>
<feature type="signal peptide" evidence="5">
    <location>
        <begin position="1"/>
        <end position="33"/>
    </location>
</feature>
<comment type="similarity">
    <text evidence="1">Belongs to the metallo-beta-lactamase superfamily.</text>
</comment>
<dbReference type="PANTHER" id="PTHR42978:SF6">
    <property type="entry name" value="QUORUM-QUENCHING LACTONASE YTNP-RELATED"/>
    <property type="match status" value="1"/>
</dbReference>
<dbReference type="PROSITE" id="PS51318">
    <property type="entry name" value="TAT"/>
    <property type="match status" value="1"/>
</dbReference>
<dbReference type="PANTHER" id="PTHR42978">
    <property type="entry name" value="QUORUM-QUENCHING LACTONASE YTNP-RELATED-RELATED"/>
    <property type="match status" value="1"/>
</dbReference>
<protein>
    <submittedName>
        <fullName evidence="7">MBL fold metallo-hydrolase</fullName>
    </submittedName>
</protein>
<feature type="chain" id="PRO_5042820051" evidence="5">
    <location>
        <begin position="34"/>
        <end position="324"/>
    </location>
</feature>
<evidence type="ECO:0000256" key="4">
    <source>
        <dbReference type="ARBA" id="ARBA00022833"/>
    </source>
</evidence>
<dbReference type="Proteomes" id="UP001315686">
    <property type="component" value="Unassembled WGS sequence"/>
</dbReference>
<gene>
    <name evidence="7" type="ORF">IV417_12580</name>
</gene>
<evidence type="ECO:0000256" key="3">
    <source>
        <dbReference type="ARBA" id="ARBA00022801"/>
    </source>
</evidence>
<dbReference type="Gene3D" id="3.60.15.10">
    <property type="entry name" value="Ribonuclease Z/Hydroxyacylglutathione hydrolase-like"/>
    <property type="match status" value="1"/>
</dbReference>
<dbReference type="CDD" id="cd07720">
    <property type="entry name" value="OPHC2-like_MBL-fold"/>
    <property type="match status" value="1"/>
</dbReference>
<dbReference type="AlphaFoldDB" id="A0AAP2G8D8"/>
<dbReference type="GO" id="GO:0016787">
    <property type="term" value="F:hydrolase activity"/>
    <property type="evidence" value="ECO:0007669"/>
    <property type="project" value="UniProtKB-KW"/>
</dbReference>
<dbReference type="SMART" id="SM00849">
    <property type="entry name" value="Lactamase_B"/>
    <property type="match status" value="1"/>
</dbReference>
<comment type="caution">
    <text evidence="7">The sequence shown here is derived from an EMBL/GenBank/DDBJ whole genome shotgun (WGS) entry which is preliminary data.</text>
</comment>
<dbReference type="InterPro" id="IPR036866">
    <property type="entry name" value="RibonucZ/Hydroxyglut_hydro"/>
</dbReference>
<feature type="domain" description="Metallo-beta-lactamase" evidence="6">
    <location>
        <begin position="94"/>
        <end position="298"/>
    </location>
</feature>
<evidence type="ECO:0000313" key="7">
    <source>
        <dbReference type="EMBL" id="MBT0958226.1"/>
    </source>
</evidence>
<reference evidence="7 8" key="1">
    <citation type="journal article" date="2021" name="Arch. Microbiol.">
        <title>Harenicola maris gen. nov., sp. nov. isolated from the Sea of Japan shallow sediments.</title>
        <authorList>
            <person name="Romanenko L.A."/>
            <person name="Kurilenko V.V."/>
            <person name="Chernysheva N.Y."/>
            <person name="Tekutyeva L.A."/>
            <person name="Velansky P.V."/>
            <person name="Svetashev V.I."/>
            <person name="Isaeva M.P."/>
        </authorList>
    </citation>
    <scope>NUCLEOTIDE SEQUENCE [LARGE SCALE GENOMIC DNA]</scope>
    <source>
        <strain evidence="7 8">KMM 3653</strain>
    </source>
</reference>
<dbReference type="GO" id="GO:0046872">
    <property type="term" value="F:metal ion binding"/>
    <property type="evidence" value="ECO:0007669"/>
    <property type="project" value="UniProtKB-KW"/>
</dbReference>
<keyword evidence="8" id="KW-1185">Reference proteome</keyword>
<proteinExistence type="inferred from homology"/>
<accession>A0AAP2G8D8</accession>
<evidence type="ECO:0000256" key="2">
    <source>
        <dbReference type="ARBA" id="ARBA00022723"/>
    </source>
</evidence>
<dbReference type="EMBL" id="JADQAZ010000002">
    <property type="protein sequence ID" value="MBT0958226.1"/>
    <property type="molecule type" value="Genomic_DNA"/>
</dbReference>
<keyword evidence="2" id="KW-0479">Metal-binding</keyword>
<evidence type="ECO:0000259" key="6">
    <source>
        <dbReference type="SMART" id="SM00849"/>
    </source>
</evidence>
<dbReference type="InterPro" id="IPR051013">
    <property type="entry name" value="MBL_superfamily_lactonases"/>
</dbReference>
<sequence>MSYLTLNRRAALMGGALAIAAPAIIGSATTAQASGADLPMRALAQFSLGDMRITVIDDQLFTVPTAIFGANVAEGSVDALFAKFGLQQEFANVQGAVFLVETEGHKVLIDTGMGDITLPDATPDNGRLFAGLKAVGVSPEEITHVFLTHGHYDHIGGVSQDGKACFPNAAHFMSQTEVDYWTAAPGTEANFVNLMIGYGNDKLNPIKDRIQIVADGDEIVAGITAIAAPGHTFGHMAVMLESNGEKLLHLIDTSVHYIVGTNEPTWALGIEQDPAAALETRERLFGMAADENLLVAGYHFPFPGVGRLSRTQDGAFLYTPVSVS</sequence>
<keyword evidence="4" id="KW-0862">Zinc</keyword>
<evidence type="ECO:0000313" key="8">
    <source>
        <dbReference type="Proteomes" id="UP001315686"/>
    </source>
</evidence>
<dbReference type="InterPro" id="IPR006311">
    <property type="entry name" value="TAT_signal"/>
</dbReference>
<keyword evidence="3" id="KW-0378">Hydrolase</keyword>
<dbReference type="Pfam" id="PF00753">
    <property type="entry name" value="Lactamase_B"/>
    <property type="match status" value="1"/>
</dbReference>